<dbReference type="GeneID" id="54550249"/>
<dbReference type="RefSeq" id="XP_033652014.1">
    <property type="nucleotide sequence ID" value="XM_033797074.1"/>
</dbReference>
<evidence type="ECO:0000313" key="1">
    <source>
        <dbReference type="EMBL" id="KAF2274475.1"/>
    </source>
</evidence>
<accession>A0A6A6JDX5</accession>
<dbReference type="EMBL" id="ML986502">
    <property type="protein sequence ID" value="KAF2274475.1"/>
    <property type="molecule type" value="Genomic_DNA"/>
</dbReference>
<dbReference type="SUPFAM" id="SSF53335">
    <property type="entry name" value="S-adenosyl-L-methionine-dependent methyltransferases"/>
    <property type="match status" value="1"/>
</dbReference>
<evidence type="ECO:0008006" key="3">
    <source>
        <dbReference type="Google" id="ProtNLM"/>
    </source>
</evidence>
<keyword evidence="2" id="KW-1185">Reference proteome</keyword>
<proteinExistence type="predicted"/>
<dbReference type="Proteomes" id="UP000800097">
    <property type="component" value="Unassembled WGS sequence"/>
</dbReference>
<dbReference type="InterPro" id="IPR029063">
    <property type="entry name" value="SAM-dependent_MTases_sf"/>
</dbReference>
<dbReference type="Gene3D" id="3.40.50.150">
    <property type="entry name" value="Vaccinia Virus protein VP39"/>
    <property type="match status" value="1"/>
</dbReference>
<gene>
    <name evidence="1" type="ORF">EI97DRAFT_422071</name>
</gene>
<name>A0A6A6JDX5_WESOR</name>
<evidence type="ECO:0000313" key="2">
    <source>
        <dbReference type="Proteomes" id="UP000800097"/>
    </source>
</evidence>
<organism evidence="1 2">
    <name type="scientific">Westerdykella ornata</name>
    <dbReference type="NCBI Taxonomy" id="318751"/>
    <lineage>
        <taxon>Eukaryota</taxon>
        <taxon>Fungi</taxon>
        <taxon>Dikarya</taxon>
        <taxon>Ascomycota</taxon>
        <taxon>Pezizomycotina</taxon>
        <taxon>Dothideomycetes</taxon>
        <taxon>Pleosporomycetidae</taxon>
        <taxon>Pleosporales</taxon>
        <taxon>Sporormiaceae</taxon>
        <taxon>Westerdykella</taxon>
    </lineage>
</organism>
<protein>
    <recommendedName>
        <fullName evidence="3">Methyltransferase domain-containing protein</fullName>
    </recommendedName>
</protein>
<dbReference type="AlphaFoldDB" id="A0A6A6JDX5"/>
<reference evidence="1" key="1">
    <citation type="journal article" date="2020" name="Stud. Mycol.">
        <title>101 Dothideomycetes genomes: a test case for predicting lifestyles and emergence of pathogens.</title>
        <authorList>
            <person name="Haridas S."/>
            <person name="Albert R."/>
            <person name="Binder M."/>
            <person name="Bloem J."/>
            <person name="Labutti K."/>
            <person name="Salamov A."/>
            <person name="Andreopoulos B."/>
            <person name="Baker S."/>
            <person name="Barry K."/>
            <person name="Bills G."/>
            <person name="Bluhm B."/>
            <person name="Cannon C."/>
            <person name="Castanera R."/>
            <person name="Culley D."/>
            <person name="Daum C."/>
            <person name="Ezra D."/>
            <person name="Gonzalez J."/>
            <person name="Henrissat B."/>
            <person name="Kuo A."/>
            <person name="Liang C."/>
            <person name="Lipzen A."/>
            <person name="Lutzoni F."/>
            <person name="Magnuson J."/>
            <person name="Mondo S."/>
            <person name="Nolan M."/>
            <person name="Ohm R."/>
            <person name="Pangilinan J."/>
            <person name="Park H.-J."/>
            <person name="Ramirez L."/>
            <person name="Alfaro M."/>
            <person name="Sun H."/>
            <person name="Tritt A."/>
            <person name="Yoshinaga Y."/>
            <person name="Zwiers L.-H."/>
            <person name="Turgeon B."/>
            <person name="Goodwin S."/>
            <person name="Spatafora J."/>
            <person name="Crous P."/>
            <person name="Grigoriev I."/>
        </authorList>
    </citation>
    <scope>NUCLEOTIDE SEQUENCE</scope>
    <source>
        <strain evidence="1">CBS 379.55</strain>
    </source>
</reference>
<dbReference type="OrthoDB" id="417697at2759"/>
<sequence length="69" mass="7905">MKPYGYWLARASEEQKRLLERHHVWTKSIGYLLHPTVRNALPEDARIADIGTGTGIWLAEIAKNLPSTY</sequence>